<proteinExistence type="predicted"/>
<keyword evidence="1" id="KW-0238">DNA-binding</keyword>
<keyword evidence="5" id="KW-1185">Reference proteome</keyword>
<dbReference type="Proteomes" id="UP001203338">
    <property type="component" value="Unassembled WGS sequence"/>
</dbReference>
<feature type="region of interest" description="Disordered" evidence="2">
    <location>
        <begin position="670"/>
        <end position="691"/>
    </location>
</feature>
<comment type="caution">
    <text evidence="4">The sequence shown here is derived from an EMBL/GenBank/DDBJ whole genome shotgun (WGS) entry which is preliminary data.</text>
</comment>
<protein>
    <recommendedName>
        <fullName evidence="3">Fork-head domain-containing protein</fullName>
    </recommendedName>
</protein>
<evidence type="ECO:0000259" key="3">
    <source>
        <dbReference type="Pfam" id="PF00250"/>
    </source>
</evidence>
<evidence type="ECO:0000256" key="2">
    <source>
        <dbReference type="SAM" id="MobiDB-lite"/>
    </source>
</evidence>
<dbReference type="SUPFAM" id="SSF46785">
    <property type="entry name" value="Winged helix' DNA-binding domain"/>
    <property type="match status" value="1"/>
</dbReference>
<feature type="compositionally biased region" description="Polar residues" evidence="2">
    <location>
        <begin position="677"/>
        <end position="691"/>
    </location>
</feature>
<reference evidence="4 5" key="1">
    <citation type="submission" date="2022-05" db="EMBL/GenBank/DDBJ databases">
        <authorList>
            <person name="Park J.-S."/>
        </authorList>
    </citation>
    <scope>NUCLEOTIDE SEQUENCE [LARGE SCALE GENOMIC DNA]</scope>
    <source>
        <strain evidence="4 5">2012CJ34-2</strain>
    </source>
</reference>
<feature type="domain" description="Fork-head" evidence="3">
    <location>
        <begin position="798"/>
        <end position="878"/>
    </location>
</feature>
<name>A0ABT0PG83_9GAMM</name>
<evidence type="ECO:0000256" key="1">
    <source>
        <dbReference type="ARBA" id="ARBA00023125"/>
    </source>
</evidence>
<feature type="domain" description="Fork-head" evidence="3">
    <location>
        <begin position="207"/>
        <end position="285"/>
    </location>
</feature>
<dbReference type="RefSeq" id="WP_249699603.1">
    <property type="nucleotide sequence ID" value="NZ_JAMFLX010000013.1"/>
</dbReference>
<evidence type="ECO:0000313" key="5">
    <source>
        <dbReference type="Proteomes" id="UP001203338"/>
    </source>
</evidence>
<dbReference type="EMBL" id="JAMFLX010000013">
    <property type="protein sequence ID" value="MCL6270394.1"/>
    <property type="molecule type" value="Genomic_DNA"/>
</dbReference>
<feature type="domain" description="Fork-head" evidence="3">
    <location>
        <begin position="105"/>
        <end position="181"/>
    </location>
</feature>
<dbReference type="InterPro" id="IPR001766">
    <property type="entry name" value="Fork_head_dom"/>
</dbReference>
<dbReference type="Pfam" id="PF00250">
    <property type="entry name" value="Forkhead"/>
    <property type="match status" value="3"/>
</dbReference>
<dbReference type="InterPro" id="IPR036388">
    <property type="entry name" value="WH-like_DNA-bd_sf"/>
</dbReference>
<dbReference type="InterPro" id="IPR036390">
    <property type="entry name" value="WH_DNA-bd_sf"/>
</dbReference>
<sequence>MREHKTDEITPGMFPPVSSAIAAGGVIPAATATVSPDVLWGRRRVGTAQPPFEPLPLPSLDVAEYLPALYPPSQQQVLPSNITYLKKGSDSEEVIDFLNKKHLVPLITQAIENSAGKKATCQGILKYIKSNYRTPEEILLRSRILYFLSRETNFEKTEELGQGGDDDGSGNYWILKTTEAQHKKAATLEAEPLHGDRSVAAVFQRRSINLLITEAIRNSSDGKATHQQIKSYIKNKLPTVDEGAMSYHIGQRLSSERCYTKLDLHDPNSIGCRRHYWKLTNTDEKRKGANTSKPIVKQPLQGVLAGIQKTGVRRSMNLISLVSAAIRGRPDKMANIKQIVAYILMKYQDLDQEELNTHVKILLNESNKFIKLEEWGEGKFSDGQGPYWILAEPGAVALSVSKYDMVDHYKLLKAVIAQYPHGGVTLQQISIDIRGQCRHCAKIPEIPFLQSLRTNLSMMKRINVIGSSKKLDVSQKYQIINTTDSELHCSEFADEPVPGNETVGRGPYRAINKQSPQSTIPSGGVVPAATPNVLWGDCYVGAEQQPFVPLPLPGLDAAKHQPSLHPPSQKQAATHFVRDNSSKEARGFLDNKNLVPLVTQAIENSSGKKATCRGIFKYIKSICRIPDERLLRIRISEVLSSKKGKYEKTEESGPGGDDGRGNYWVLRKTEAQHSKDASSSGQKKGANTSEQIVKKPLQDVSAHRPDIGRSNEPSVSQKYQIIHAADSGLYHLEFGNAPFSMSPADQIGLLQSPDVPYHSPAIIQGSVSSQRNMSQETFAKACAPSMEEQEQETPFYQNYMQYIREAIESSENEQATQPQICSYIESHYPAFFQENKNVNLIMIDILLMIDFFKVDEPIRSDESVDQGPYWAIKKQSQQISQPSFELSPYQSQPFSPCSLLTFPAQLSGETTGVTEQGQSSNNRE</sequence>
<dbReference type="Gene3D" id="1.10.10.10">
    <property type="entry name" value="Winged helix-like DNA-binding domain superfamily/Winged helix DNA-binding domain"/>
    <property type="match status" value="3"/>
</dbReference>
<accession>A0ABT0PG83</accession>
<organism evidence="4 5">
    <name type="scientific">Parendozoicomonas callyspongiae</name>
    <dbReference type="NCBI Taxonomy" id="2942213"/>
    <lineage>
        <taxon>Bacteria</taxon>
        <taxon>Pseudomonadati</taxon>
        <taxon>Pseudomonadota</taxon>
        <taxon>Gammaproteobacteria</taxon>
        <taxon>Oceanospirillales</taxon>
        <taxon>Endozoicomonadaceae</taxon>
        <taxon>Parendozoicomonas</taxon>
    </lineage>
</organism>
<feature type="region of interest" description="Disordered" evidence="2">
    <location>
        <begin position="643"/>
        <end position="662"/>
    </location>
</feature>
<evidence type="ECO:0000313" key="4">
    <source>
        <dbReference type="EMBL" id="MCL6270394.1"/>
    </source>
</evidence>
<gene>
    <name evidence="4" type="ORF">M3P05_10730</name>
</gene>